<dbReference type="InterPro" id="IPR013083">
    <property type="entry name" value="Znf_RING/FYVE/PHD"/>
</dbReference>
<dbReference type="Gene3D" id="3.30.40.10">
    <property type="entry name" value="Zinc/RING finger domain, C3HC4 (zinc finger)"/>
    <property type="match status" value="1"/>
</dbReference>
<evidence type="ECO:0000256" key="2">
    <source>
        <dbReference type="ARBA" id="ARBA00022771"/>
    </source>
</evidence>
<reference evidence="6" key="1">
    <citation type="submission" date="2015-07" db="EMBL/GenBank/DDBJ databases">
        <title>Adaptation to a free-living lifestyle via gene acquisitions in the diplomonad Trepomonas sp. PC1.</title>
        <authorList>
            <person name="Xu F."/>
            <person name="Jerlstrom-Hultqvist J."/>
            <person name="Kolisko M."/>
            <person name="Simpson A.G.B."/>
            <person name="Roger A.J."/>
            <person name="Svard S.G."/>
            <person name="Andersson J.O."/>
        </authorList>
    </citation>
    <scope>NUCLEOTIDE SEQUENCE</scope>
    <source>
        <strain evidence="6">PC1</strain>
    </source>
</reference>
<feature type="non-terminal residue" evidence="6">
    <location>
        <position position="1"/>
    </location>
</feature>
<organism evidence="6">
    <name type="scientific">Trepomonas sp. PC1</name>
    <dbReference type="NCBI Taxonomy" id="1076344"/>
    <lineage>
        <taxon>Eukaryota</taxon>
        <taxon>Metamonada</taxon>
        <taxon>Diplomonadida</taxon>
        <taxon>Hexamitidae</taxon>
        <taxon>Hexamitinae</taxon>
        <taxon>Trepomonas</taxon>
    </lineage>
</organism>
<dbReference type="InterPro" id="IPR001841">
    <property type="entry name" value="Znf_RING"/>
</dbReference>
<keyword evidence="1" id="KW-0479">Metal-binding</keyword>
<dbReference type="Pfam" id="PF13923">
    <property type="entry name" value="zf-C3HC4_2"/>
    <property type="match status" value="1"/>
</dbReference>
<protein>
    <submittedName>
        <fullName evidence="6">Zinc-RING finger domain-containing protein</fullName>
    </submittedName>
</protein>
<evidence type="ECO:0000256" key="1">
    <source>
        <dbReference type="ARBA" id="ARBA00022723"/>
    </source>
</evidence>
<evidence type="ECO:0000313" key="6">
    <source>
        <dbReference type="EMBL" id="JAP95358.1"/>
    </source>
</evidence>
<gene>
    <name evidence="6" type="ORF">TPC1_11679</name>
</gene>
<name>A0A146KGU7_9EUKA</name>
<evidence type="ECO:0000256" key="3">
    <source>
        <dbReference type="ARBA" id="ARBA00022833"/>
    </source>
</evidence>
<feature type="domain" description="RING-type" evidence="5">
    <location>
        <begin position="5"/>
        <end position="45"/>
    </location>
</feature>
<keyword evidence="2 4" id="KW-0863">Zinc-finger</keyword>
<dbReference type="GO" id="GO:0008270">
    <property type="term" value="F:zinc ion binding"/>
    <property type="evidence" value="ECO:0007669"/>
    <property type="project" value="UniProtKB-KW"/>
</dbReference>
<evidence type="ECO:0000256" key="4">
    <source>
        <dbReference type="PROSITE-ProRule" id="PRU00175"/>
    </source>
</evidence>
<sequence length="231" mass="25841">QELLCSICHSMLQNAVSNSCGHSFCDSCYRYSKSYNPEIVCPVCNAKLEPFRNIALQRVVDIVKEQTLAEVKLSLQKKYQFTDSANDKELQAGSIHVPDREAPGFECLTSDTTYSEETVSVSDQLFDAFNFPITKCGVCGRHIRVDKMKTHKELCSAKKFSTFGMGSLRKNSLPPKIEAKAPKKQQIQKNVAKVTQVSLATQIKQIKTNLIQFGFSQKLISGMQKPNHQAV</sequence>
<dbReference type="PROSITE" id="PS50089">
    <property type="entry name" value="ZF_RING_2"/>
    <property type="match status" value="1"/>
</dbReference>
<dbReference type="EMBL" id="GDID01001248">
    <property type="protein sequence ID" value="JAP95358.1"/>
    <property type="molecule type" value="Transcribed_RNA"/>
</dbReference>
<dbReference type="SUPFAM" id="SSF57850">
    <property type="entry name" value="RING/U-box"/>
    <property type="match status" value="1"/>
</dbReference>
<dbReference type="InterPro" id="IPR017907">
    <property type="entry name" value="Znf_RING_CS"/>
</dbReference>
<evidence type="ECO:0000259" key="5">
    <source>
        <dbReference type="PROSITE" id="PS50089"/>
    </source>
</evidence>
<dbReference type="AlphaFoldDB" id="A0A146KGU7"/>
<proteinExistence type="predicted"/>
<dbReference type="SMART" id="SM00184">
    <property type="entry name" value="RING"/>
    <property type="match status" value="1"/>
</dbReference>
<keyword evidence="3" id="KW-0862">Zinc</keyword>
<dbReference type="PROSITE" id="PS00518">
    <property type="entry name" value="ZF_RING_1"/>
    <property type="match status" value="1"/>
</dbReference>
<accession>A0A146KGU7</accession>